<keyword evidence="2" id="KW-0413">Isomerase</keyword>
<dbReference type="EC" id="1.1.1.267" evidence="2"/>
<dbReference type="AlphaFoldDB" id="T0YK67"/>
<sequence>MSATGAAQRVCLDIRPAIGNDRTVAVKAIAIIGSTGSVGRQAVEVVKDNMDRFRIVALAAHRDWETLAVQAKEFRPEVVAMSDPDAAKRLAGILPKGTDLQVGPAGLCSAAVVGDVALNCV</sequence>
<dbReference type="GO" id="GO:0030145">
    <property type="term" value="F:manganese ion binding"/>
    <property type="evidence" value="ECO:0007669"/>
    <property type="project" value="TreeGrafter"/>
</dbReference>
<dbReference type="EMBL" id="AUZX01014421">
    <property type="protein sequence ID" value="EQD32332.1"/>
    <property type="molecule type" value="Genomic_DNA"/>
</dbReference>
<accession>T0YK67</accession>
<dbReference type="InterPro" id="IPR036291">
    <property type="entry name" value="NAD(P)-bd_dom_sf"/>
</dbReference>
<feature type="domain" description="1-deoxy-D-xylulose 5-phosphate reductoisomerase N-terminal" evidence="1">
    <location>
        <begin position="29"/>
        <end position="114"/>
    </location>
</feature>
<dbReference type="SUPFAM" id="SSF51735">
    <property type="entry name" value="NAD(P)-binding Rossmann-fold domains"/>
    <property type="match status" value="1"/>
</dbReference>
<dbReference type="Gene3D" id="3.40.50.720">
    <property type="entry name" value="NAD(P)-binding Rossmann-like Domain"/>
    <property type="match status" value="1"/>
</dbReference>
<dbReference type="GO" id="GO:0016853">
    <property type="term" value="F:isomerase activity"/>
    <property type="evidence" value="ECO:0007669"/>
    <property type="project" value="UniProtKB-KW"/>
</dbReference>
<dbReference type="InterPro" id="IPR013512">
    <property type="entry name" value="DXP_reductoisomerase_N"/>
</dbReference>
<organism evidence="2">
    <name type="scientific">mine drainage metagenome</name>
    <dbReference type="NCBI Taxonomy" id="410659"/>
    <lineage>
        <taxon>unclassified sequences</taxon>
        <taxon>metagenomes</taxon>
        <taxon>ecological metagenomes</taxon>
    </lineage>
</organism>
<comment type="caution">
    <text evidence="2">The sequence shown here is derived from an EMBL/GenBank/DDBJ whole genome shotgun (WGS) entry which is preliminary data.</text>
</comment>
<reference evidence="2" key="1">
    <citation type="submission" date="2013-08" db="EMBL/GenBank/DDBJ databases">
        <authorList>
            <person name="Mendez C."/>
            <person name="Richter M."/>
            <person name="Ferrer M."/>
            <person name="Sanchez J."/>
        </authorList>
    </citation>
    <scope>NUCLEOTIDE SEQUENCE</scope>
</reference>
<evidence type="ECO:0000259" key="1">
    <source>
        <dbReference type="Pfam" id="PF02670"/>
    </source>
</evidence>
<proteinExistence type="predicted"/>
<dbReference type="InterPro" id="IPR003821">
    <property type="entry name" value="DXP_reductoisomerase"/>
</dbReference>
<dbReference type="GO" id="GO:0070402">
    <property type="term" value="F:NADPH binding"/>
    <property type="evidence" value="ECO:0007669"/>
    <property type="project" value="InterPro"/>
</dbReference>
<feature type="non-terminal residue" evidence="2">
    <location>
        <position position="121"/>
    </location>
</feature>
<gene>
    <name evidence="2" type="ORF">B1A_19544</name>
</gene>
<dbReference type="PANTHER" id="PTHR30525:SF0">
    <property type="entry name" value="1-DEOXY-D-XYLULOSE 5-PHOSPHATE REDUCTOISOMERASE, CHLOROPLASTIC"/>
    <property type="match status" value="1"/>
</dbReference>
<name>T0YK67_9ZZZZ</name>
<dbReference type="PANTHER" id="PTHR30525">
    <property type="entry name" value="1-DEOXY-D-XYLULOSE 5-PHOSPHATE REDUCTOISOMERASE"/>
    <property type="match status" value="1"/>
</dbReference>
<reference evidence="2" key="2">
    <citation type="journal article" date="2014" name="ISME J.">
        <title>Microbial stratification in low pH oxic and suboxic macroscopic growths along an acid mine drainage.</title>
        <authorList>
            <person name="Mendez-Garcia C."/>
            <person name="Mesa V."/>
            <person name="Sprenger R.R."/>
            <person name="Richter M."/>
            <person name="Diez M.S."/>
            <person name="Solano J."/>
            <person name="Bargiela R."/>
            <person name="Golyshina O.V."/>
            <person name="Manteca A."/>
            <person name="Ramos J.L."/>
            <person name="Gallego J.R."/>
            <person name="Llorente I."/>
            <person name="Martins Dos Santos V.A."/>
            <person name="Jensen O.N."/>
            <person name="Pelaez A.I."/>
            <person name="Sanchez J."/>
            <person name="Ferrer M."/>
        </authorList>
    </citation>
    <scope>NUCLEOTIDE SEQUENCE</scope>
</reference>
<dbReference type="GO" id="GO:0051484">
    <property type="term" value="P:isopentenyl diphosphate biosynthetic process, methylerythritol 4-phosphate pathway involved in terpenoid biosynthetic process"/>
    <property type="evidence" value="ECO:0007669"/>
    <property type="project" value="TreeGrafter"/>
</dbReference>
<dbReference type="GO" id="GO:0030604">
    <property type="term" value="F:1-deoxy-D-xylulose-5-phosphate reductoisomerase activity"/>
    <property type="evidence" value="ECO:0007669"/>
    <property type="project" value="UniProtKB-EC"/>
</dbReference>
<evidence type="ECO:0000313" key="2">
    <source>
        <dbReference type="EMBL" id="EQD32332.1"/>
    </source>
</evidence>
<protein>
    <submittedName>
        <fullName evidence="2">1-deoxy-D-xylulose 5-phosphate reductoisomerase</fullName>
        <ecNumber evidence="2">1.1.1.267</ecNumber>
    </submittedName>
</protein>
<dbReference type="Pfam" id="PF02670">
    <property type="entry name" value="DXP_reductoisom"/>
    <property type="match status" value="1"/>
</dbReference>
<keyword evidence="2" id="KW-0560">Oxidoreductase</keyword>